<evidence type="ECO:0000313" key="2">
    <source>
        <dbReference type="Proteomes" id="UP001595729"/>
    </source>
</evidence>
<comment type="caution">
    <text evidence="1">The sequence shown here is derived from an EMBL/GenBank/DDBJ whole genome shotgun (WGS) entry which is preliminary data.</text>
</comment>
<organism evidence="1 2">
    <name type="scientific">Hydrogenophaga luteola</name>
    <dbReference type="NCBI Taxonomy" id="1591122"/>
    <lineage>
        <taxon>Bacteria</taxon>
        <taxon>Pseudomonadati</taxon>
        <taxon>Pseudomonadota</taxon>
        <taxon>Betaproteobacteria</taxon>
        <taxon>Burkholderiales</taxon>
        <taxon>Comamonadaceae</taxon>
        <taxon>Hydrogenophaga</taxon>
    </lineage>
</organism>
<evidence type="ECO:0000313" key="1">
    <source>
        <dbReference type="EMBL" id="MFC3686094.1"/>
    </source>
</evidence>
<gene>
    <name evidence="1" type="ORF">ACFOPI_21065</name>
</gene>
<accession>A0ABV7W8J8</accession>
<dbReference type="RefSeq" id="WP_382178363.1">
    <property type="nucleotide sequence ID" value="NZ_JBHRXX010000009.1"/>
</dbReference>
<name>A0ABV7W8J8_9BURK</name>
<proteinExistence type="predicted"/>
<keyword evidence="2" id="KW-1185">Reference proteome</keyword>
<reference evidence="2" key="1">
    <citation type="journal article" date="2019" name="Int. J. Syst. Evol. Microbiol.">
        <title>The Global Catalogue of Microorganisms (GCM) 10K type strain sequencing project: providing services to taxonomists for standard genome sequencing and annotation.</title>
        <authorList>
            <consortium name="The Broad Institute Genomics Platform"/>
            <consortium name="The Broad Institute Genome Sequencing Center for Infectious Disease"/>
            <person name="Wu L."/>
            <person name="Ma J."/>
        </authorList>
    </citation>
    <scope>NUCLEOTIDE SEQUENCE [LARGE SCALE GENOMIC DNA]</scope>
    <source>
        <strain evidence="2">KCTC 42501</strain>
    </source>
</reference>
<dbReference type="Proteomes" id="UP001595729">
    <property type="component" value="Unassembled WGS sequence"/>
</dbReference>
<protein>
    <submittedName>
        <fullName evidence="1">Uncharacterized protein</fullName>
    </submittedName>
</protein>
<dbReference type="EMBL" id="JBHRXX010000009">
    <property type="protein sequence ID" value="MFC3686094.1"/>
    <property type="molecule type" value="Genomic_DNA"/>
</dbReference>
<sequence>MKIKSAVLSVVMNYRGLRFQWLTLFNSDESIDIQTRVGAGDLAGPWSKPYHISAEDLDYEPDMAHNVPFALGPGMVNDLLEKRSAAEVEKSPEPDWRPVKWFECDLPPGVRLDVVEGFEDFGGF</sequence>